<dbReference type="AlphaFoldDB" id="A0AAQ4DVL6"/>
<organism evidence="1 2">
    <name type="scientific">Amblyomma americanum</name>
    <name type="common">Lone star tick</name>
    <dbReference type="NCBI Taxonomy" id="6943"/>
    <lineage>
        <taxon>Eukaryota</taxon>
        <taxon>Metazoa</taxon>
        <taxon>Ecdysozoa</taxon>
        <taxon>Arthropoda</taxon>
        <taxon>Chelicerata</taxon>
        <taxon>Arachnida</taxon>
        <taxon>Acari</taxon>
        <taxon>Parasitiformes</taxon>
        <taxon>Ixodida</taxon>
        <taxon>Ixodoidea</taxon>
        <taxon>Ixodidae</taxon>
        <taxon>Amblyomminae</taxon>
        <taxon>Amblyomma</taxon>
    </lineage>
</organism>
<gene>
    <name evidence="1" type="ORF">V5799_006711</name>
</gene>
<evidence type="ECO:0000313" key="1">
    <source>
        <dbReference type="EMBL" id="KAK8766506.1"/>
    </source>
</evidence>
<dbReference type="EMBL" id="JARKHS020026284">
    <property type="protein sequence ID" value="KAK8766506.1"/>
    <property type="molecule type" value="Genomic_DNA"/>
</dbReference>
<dbReference type="GO" id="GO:0008237">
    <property type="term" value="F:metallopeptidase activity"/>
    <property type="evidence" value="ECO:0007669"/>
    <property type="project" value="InterPro"/>
</dbReference>
<evidence type="ECO:0000313" key="2">
    <source>
        <dbReference type="Proteomes" id="UP001321473"/>
    </source>
</evidence>
<accession>A0AAQ4DVL6</accession>
<keyword evidence="2" id="KW-1185">Reference proteome</keyword>
<dbReference type="Proteomes" id="UP001321473">
    <property type="component" value="Unassembled WGS sequence"/>
</dbReference>
<sequence>MNFFGVPDQKSPAEIFSSVFDLDVKRNVPYAFRFKVPRPAPSFFRPQSNSSRERRRFRMYRHHLTLARMTKCEYCFASSLALYNERCSLNVSLEEVLAFDRGIPGLVPLTPGTDAARYTKVATLKELYRRLPFLNETSLRNAFNGTVLEVDEATDVSHSGEEAIFDVVSYLLTPERQPLSLAHLIVYTVSTTFAVLYVKVLPTQLREKTVRSWCFQRASSHDELWNMVYASWLTSAAKDRFLHISYKPSAIPSLSVSVFRLATALWALLLNNPSWSEPTARNIRAFTDCYDKAYWSMNGAGTTLWYEEPETALTSTSAALALRGVRAAIRDVDDWLVVKPASKGTRMSHAQLFYGMFASMFCNWDTNSSIDAVSTNAPLSHLRDFAETFACSRDSLMVAKECCQCS</sequence>
<dbReference type="InterPro" id="IPR024079">
    <property type="entry name" value="MetalloPept_cat_dom_sf"/>
</dbReference>
<proteinExistence type="predicted"/>
<name>A0AAQ4DVL6_AMBAM</name>
<comment type="caution">
    <text evidence="1">The sequence shown here is derived from an EMBL/GenBank/DDBJ whole genome shotgun (WGS) entry which is preliminary data.</text>
</comment>
<dbReference type="SUPFAM" id="SSF55486">
    <property type="entry name" value="Metalloproteases ('zincins'), catalytic domain"/>
    <property type="match status" value="1"/>
</dbReference>
<reference evidence="1 2" key="1">
    <citation type="journal article" date="2023" name="Arcadia Sci">
        <title>De novo assembly of a long-read Amblyomma americanum tick genome.</title>
        <authorList>
            <person name="Chou S."/>
            <person name="Poskanzer K.E."/>
            <person name="Rollins M."/>
            <person name="Thuy-Boun P.S."/>
        </authorList>
    </citation>
    <scope>NUCLEOTIDE SEQUENCE [LARGE SCALE GENOMIC DNA]</scope>
    <source>
        <strain evidence="1">F_SG_1</strain>
        <tissue evidence="1">Salivary glands</tissue>
    </source>
</reference>
<protein>
    <submittedName>
        <fullName evidence="1">Uncharacterized protein</fullName>
    </submittedName>
</protein>
<dbReference type="Gene3D" id="3.40.390.10">
    <property type="entry name" value="Collagenase (Catalytic Domain)"/>
    <property type="match status" value="1"/>
</dbReference>